<dbReference type="AlphaFoldDB" id="A0A498STP7"/>
<keyword evidence="1" id="KW-0175">Coiled coil</keyword>
<accession>A0A498STP7</accession>
<dbReference type="OrthoDB" id="5832665at2759"/>
<protein>
    <submittedName>
        <fullName evidence="2">Uncharacterized protein</fullName>
    </submittedName>
</protein>
<evidence type="ECO:0000313" key="2">
    <source>
        <dbReference type="EMBL" id="VBB33414.1"/>
    </source>
</evidence>
<sequence length="301" mass="34932">MICNETYKSTPFRNKLTRRTYSSIRCSRQTQRTQLESAENTIRSFNEQHEQYLRQGCQTISEEGDLNGQSSANQNNERCGADSCIFIRGPTQLRDSRRKTAEQWQIRKHPLVNDENCVEEIRHGQKVKFSLAVNNNKSFLRNLNNIVENKESVQISTTKHLEYSRTHLLPSLFSSSIIGPKSKSCNSESNFEFLYHSDSSYPINSYIISKKLHLKSAGLHEIHINRSMQNQIPLNEKHDYADTLKEINRCRNVALRKKKIFGNNITSNNEISSQQRTVSFSNLQKELLYGLYACYNLNERK</sequence>
<feature type="coiled-coil region" evidence="1">
    <location>
        <begin position="28"/>
        <end position="55"/>
    </location>
</feature>
<reference evidence="2 3" key="1">
    <citation type="submission" date="2018-08" db="EMBL/GenBank/DDBJ databases">
        <authorList>
            <person name="Laetsch R D."/>
            <person name="Stevens L."/>
            <person name="Kumar S."/>
            <person name="Blaxter L. M."/>
        </authorList>
    </citation>
    <scope>NUCLEOTIDE SEQUENCE [LARGE SCALE GENOMIC DNA]</scope>
</reference>
<keyword evidence="3" id="KW-1185">Reference proteome</keyword>
<organism evidence="2 3">
    <name type="scientific">Acanthocheilonema viteae</name>
    <name type="common">Filarial nematode worm</name>
    <name type="synonym">Dipetalonema viteae</name>
    <dbReference type="NCBI Taxonomy" id="6277"/>
    <lineage>
        <taxon>Eukaryota</taxon>
        <taxon>Metazoa</taxon>
        <taxon>Ecdysozoa</taxon>
        <taxon>Nematoda</taxon>
        <taxon>Chromadorea</taxon>
        <taxon>Rhabditida</taxon>
        <taxon>Spirurina</taxon>
        <taxon>Spiruromorpha</taxon>
        <taxon>Filarioidea</taxon>
        <taxon>Onchocercidae</taxon>
        <taxon>Acanthocheilonema</taxon>
    </lineage>
</organism>
<proteinExistence type="predicted"/>
<dbReference type="Proteomes" id="UP000276991">
    <property type="component" value="Unassembled WGS sequence"/>
</dbReference>
<evidence type="ECO:0000256" key="1">
    <source>
        <dbReference type="SAM" id="Coils"/>
    </source>
</evidence>
<gene>
    <name evidence="2" type="ORF">NAV_LOCUS8205</name>
</gene>
<dbReference type="EMBL" id="UPTC01002390">
    <property type="protein sequence ID" value="VBB33414.1"/>
    <property type="molecule type" value="Genomic_DNA"/>
</dbReference>
<name>A0A498STP7_ACAVI</name>
<evidence type="ECO:0000313" key="3">
    <source>
        <dbReference type="Proteomes" id="UP000276991"/>
    </source>
</evidence>